<comment type="similarity">
    <text evidence="2">Belongs to the paired homeobox family.</text>
</comment>
<evidence type="ECO:0000259" key="12">
    <source>
        <dbReference type="PROSITE" id="PS51496"/>
    </source>
</evidence>
<dbReference type="Proteomes" id="UP000076420">
    <property type="component" value="Unassembled WGS sequence"/>
</dbReference>
<dbReference type="STRING" id="6526.A0A2C9JM83"/>
<dbReference type="PROSITE" id="PS00027">
    <property type="entry name" value="HOMEOBOX_1"/>
    <property type="match status" value="1"/>
</dbReference>
<dbReference type="FunFam" id="1.10.10.60:FF:000065">
    <property type="entry name" value="Visual system homeobox 1"/>
    <property type="match status" value="1"/>
</dbReference>
<dbReference type="KEGG" id="bgt:106059843"/>
<evidence type="ECO:0008006" key="15">
    <source>
        <dbReference type="Google" id="ProtNLM"/>
    </source>
</evidence>
<dbReference type="InterPro" id="IPR001356">
    <property type="entry name" value="HD"/>
</dbReference>
<dbReference type="InterPro" id="IPR009057">
    <property type="entry name" value="Homeodomain-like_sf"/>
</dbReference>
<dbReference type="GO" id="GO:1990837">
    <property type="term" value="F:sequence-specific double-stranded DNA binding"/>
    <property type="evidence" value="ECO:0007669"/>
    <property type="project" value="TreeGrafter"/>
</dbReference>
<dbReference type="PROSITE" id="PS51496">
    <property type="entry name" value="CVC"/>
    <property type="match status" value="1"/>
</dbReference>
<dbReference type="EnsemblMetazoa" id="BGLB004725-RB">
    <property type="protein sequence ID" value="BGLB004725-PB"/>
    <property type="gene ID" value="BGLB004725"/>
</dbReference>
<evidence type="ECO:0000256" key="3">
    <source>
        <dbReference type="ARBA" id="ARBA00022473"/>
    </source>
</evidence>
<dbReference type="Pfam" id="PF00046">
    <property type="entry name" value="Homeodomain"/>
    <property type="match status" value="1"/>
</dbReference>
<dbReference type="GO" id="GO:0005634">
    <property type="term" value="C:nucleus"/>
    <property type="evidence" value="ECO:0007669"/>
    <property type="project" value="UniProtKB-SubCell"/>
</dbReference>
<comment type="subcellular location">
    <subcellularLocation>
        <location evidence="1 9 10">Nucleus</location>
    </subcellularLocation>
</comment>
<name>A0A2C9JM83_BIOGL</name>
<accession>A0A2C9JM83</accession>
<evidence type="ECO:0000256" key="2">
    <source>
        <dbReference type="ARBA" id="ARBA00005733"/>
    </source>
</evidence>
<dbReference type="SMART" id="SM00389">
    <property type="entry name" value="HOX"/>
    <property type="match status" value="1"/>
</dbReference>
<dbReference type="PANTHER" id="PTHR46892:SF3">
    <property type="entry name" value="VISUAL SYSTEM HOMEOBOX 2"/>
    <property type="match status" value="1"/>
</dbReference>
<dbReference type="PANTHER" id="PTHR46892">
    <property type="entry name" value="VISUAL SYSTEM HOMEOBOX 2"/>
    <property type="match status" value="1"/>
</dbReference>
<evidence type="ECO:0000256" key="6">
    <source>
        <dbReference type="ARBA" id="ARBA00023155"/>
    </source>
</evidence>
<evidence type="ECO:0000256" key="5">
    <source>
        <dbReference type="ARBA" id="ARBA00023125"/>
    </source>
</evidence>
<dbReference type="InterPro" id="IPR023339">
    <property type="entry name" value="CVC"/>
</dbReference>
<sequence>RLFYTDGQVRDDQTYEDISCDDRVDQMLTLRYDSKKKRRHRTIFTSQQLEELERAFNEAHYPDVYARDILSARTDLPEDRIQVWFQNRRAKWRKTEKTWGRSSIMAEYGLYGAMVRHSLPLPDRSQLQNRKTDQSGATWIPNSDVNSAQRRLADAAAQEAVKGPEALHHQLEVSLQVTDKVTDEVMGQSQGHQQIHADTLDTC</sequence>
<keyword evidence="4" id="KW-0805">Transcription regulation</keyword>
<evidence type="ECO:0000259" key="11">
    <source>
        <dbReference type="PROSITE" id="PS50071"/>
    </source>
</evidence>
<keyword evidence="8 9" id="KW-0539">Nucleus</keyword>
<feature type="domain" description="Homeobox" evidence="11">
    <location>
        <begin position="35"/>
        <end position="95"/>
    </location>
</feature>
<protein>
    <recommendedName>
        <fullName evidence="15">Homeobox domain-containing protein</fullName>
    </recommendedName>
</protein>
<dbReference type="GO" id="GO:0000981">
    <property type="term" value="F:DNA-binding transcription factor activity, RNA polymerase II-specific"/>
    <property type="evidence" value="ECO:0007669"/>
    <property type="project" value="InterPro"/>
</dbReference>
<dbReference type="SUPFAM" id="SSF46689">
    <property type="entry name" value="Homeodomain-like"/>
    <property type="match status" value="1"/>
</dbReference>
<evidence type="ECO:0000313" key="13">
    <source>
        <dbReference type="EnsemblMetazoa" id="BGLB004725-PB"/>
    </source>
</evidence>
<evidence type="ECO:0000256" key="8">
    <source>
        <dbReference type="ARBA" id="ARBA00023242"/>
    </source>
</evidence>
<feature type="domain" description="CVC" evidence="12">
    <location>
        <begin position="97"/>
        <end position="154"/>
    </location>
</feature>
<organism evidence="13 14">
    <name type="scientific">Biomphalaria glabrata</name>
    <name type="common">Bloodfluke planorb</name>
    <name type="synonym">Freshwater snail</name>
    <dbReference type="NCBI Taxonomy" id="6526"/>
    <lineage>
        <taxon>Eukaryota</taxon>
        <taxon>Metazoa</taxon>
        <taxon>Spiralia</taxon>
        <taxon>Lophotrochozoa</taxon>
        <taxon>Mollusca</taxon>
        <taxon>Gastropoda</taxon>
        <taxon>Heterobranchia</taxon>
        <taxon>Euthyneura</taxon>
        <taxon>Panpulmonata</taxon>
        <taxon>Hygrophila</taxon>
        <taxon>Lymnaeoidea</taxon>
        <taxon>Planorbidae</taxon>
        <taxon>Biomphalaria</taxon>
    </lineage>
</organism>
<dbReference type="InterPro" id="IPR052294">
    <property type="entry name" value="VSX_homeobox_regulators"/>
</dbReference>
<feature type="DNA-binding region" description="Homeobox" evidence="9">
    <location>
        <begin position="37"/>
        <end position="96"/>
    </location>
</feature>
<dbReference type="InterPro" id="IPR017970">
    <property type="entry name" value="Homeobox_CS"/>
</dbReference>
<evidence type="ECO:0000256" key="1">
    <source>
        <dbReference type="ARBA" id="ARBA00004123"/>
    </source>
</evidence>
<evidence type="ECO:0000256" key="9">
    <source>
        <dbReference type="PROSITE-ProRule" id="PRU00108"/>
    </source>
</evidence>
<evidence type="ECO:0000256" key="7">
    <source>
        <dbReference type="ARBA" id="ARBA00023163"/>
    </source>
</evidence>
<gene>
    <name evidence="13" type="primary">106059843</name>
</gene>
<dbReference type="PROSITE" id="PS50071">
    <property type="entry name" value="HOMEOBOX_2"/>
    <property type="match status" value="1"/>
</dbReference>
<keyword evidence="6 9" id="KW-0371">Homeobox</keyword>
<dbReference type="VEuPathDB" id="VectorBase:BGLAX_027787"/>
<dbReference type="VEuPathDB" id="VectorBase:BGLB004725"/>
<dbReference type="Gene3D" id="1.10.10.60">
    <property type="entry name" value="Homeodomain-like"/>
    <property type="match status" value="1"/>
</dbReference>
<dbReference type="CDD" id="cd00086">
    <property type="entry name" value="homeodomain"/>
    <property type="match status" value="1"/>
</dbReference>
<keyword evidence="5 9" id="KW-0238">DNA-binding</keyword>
<keyword evidence="3" id="KW-0217">Developmental protein</keyword>
<evidence type="ECO:0000256" key="4">
    <source>
        <dbReference type="ARBA" id="ARBA00023015"/>
    </source>
</evidence>
<dbReference type="AlphaFoldDB" id="A0A2C9JM83"/>
<evidence type="ECO:0000313" key="14">
    <source>
        <dbReference type="Proteomes" id="UP000076420"/>
    </source>
</evidence>
<reference evidence="13" key="1">
    <citation type="submission" date="2020-05" db="UniProtKB">
        <authorList>
            <consortium name="EnsemblMetazoa"/>
        </authorList>
    </citation>
    <scope>IDENTIFICATION</scope>
    <source>
        <strain evidence="13">BB02</strain>
    </source>
</reference>
<keyword evidence="7" id="KW-0804">Transcription</keyword>
<proteinExistence type="inferred from homology"/>
<evidence type="ECO:0000256" key="10">
    <source>
        <dbReference type="RuleBase" id="RU000682"/>
    </source>
</evidence>